<evidence type="ECO:0000313" key="2">
    <source>
        <dbReference type="EMBL" id="MCF1598112.1"/>
    </source>
</evidence>
<dbReference type="Proteomes" id="UP001139384">
    <property type="component" value="Unassembled WGS sequence"/>
</dbReference>
<proteinExistence type="predicted"/>
<dbReference type="EMBL" id="JAKEIP010000191">
    <property type="protein sequence ID" value="MCF1598112.1"/>
    <property type="molecule type" value="Genomic_DNA"/>
</dbReference>
<name>A0A9X1Q2W5_STRM4</name>
<feature type="compositionally biased region" description="Acidic residues" evidence="1">
    <location>
        <begin position="7"/>
        <end position="16"/>
    </location>
</feature>
<sequence>MTTRFDDEADDPELAPDDPLAVILAPPSDYLAPPPGSYDTIRRRANRRRLVRTAIGAGATCAARRTHPAAAGRPAAGRGVAGGGWGE</sequence>
<feature type="non-terminal residue" evidence="2">
    <location>
        <position position="87"/>
    </location>
</feature>
<protein>
    <submittedName>
        <fullName evidence="2">Uncharacterized protein</fullName>
    </submittedName>
</protein>
<dbReference type="AlphaFoldDB" id="A0A9X1Q2W5"/>
<keyword evidence="3" id="KW-1185">Reference proteome</keyword>
<evidence type="ECO:0000256" key="1">
    <source>
        <dbReference type="SAM" id="MobiDB-lite"/>
    </source>
</evidence>
<feature type="region of interest" description="Disordered" evidence="1">
    <location>
        <begin position="1"/>
        <end position="20"/>
    </location>
</feature>
<comment type="caution">
    <text evidence="2">The sequence shown here is derived from an EMBL/GenBank/DDBJ whole genome shotgun (WGS) entry which is preliminary data.</text>
</comment>
<gene>
    <name evidence="2" type="ORF">L0P92_31855</name>
</gene>
<accession>A0A9X1Q2W5</accession>
<feature type="compositionally biased region" description="Low complexity" evidence="1">
    <location>
        <begin position="62"/>
        <end position="78"/>
    </location>
</feature>
<organism evidence="2 3">
    <name type="scientific">Streptomyces muensis</name>
    <dbReference type="NCBI Taxonomy" id="1077944"/>
    <lineage>
        <taxon>Bacteria</taxon>
        <taxon>Bacillati</taxon>
        <taxon>Actinomycetota</taxon>
        <taxon>Actinomycetes</taxon>
        <taxon>Kitasatosporales</taxon>
        <taxon>Streptomycetaceae</taxon>
        <taxon>Streptomyces</taxon>
    </lineage>
</organism>
<feature type="region of interest" description="Disordered" evidence="1">
    <location>
        <begin position="62"/>
        <end position="87"/>
    </location>
</feature>
<evidence type="ECO:0000313" key="3">
    <source>
        <dbReference type="Proteomes" id="UP001139384"/>
    </source>
</evidence>
<reference evidence="2" key="1">
    <citation type="submission" date="2022-01" db="EMBL/GenBank/DDBJ databases">
        <title>Draft Genome Sequences of Seven Type Strains of the Genus Streptomyces.</title>
        <authorList>
            <person name="Aziz S."/>
            <person name="Coretto E."/>
            <person name="Chronakova A."/>
            <person name="Sproer C."/>
            <person name="Huber K."/>
            <person name="Nouioui I."/>
            <person name="Gross H."/>
        </authorList>
    </citation>
    <scope>NUCLEOTIDE SEQUENCE</scope>
    <source>
        <strain evidence="2">DSM 103493</strain>
    </source>
</reference>